<organism evidence="10 11">
    <name type="scientific">Caproicibacter fermentans</name>
    <dbReference type="NCBI Taxonomy" id="2576756"/>
    <lineage>
        <taxon>Bacteria</taxon>
        <taxon>Bacillati</taxon>
        <taxon>Bacillota</taxon>
        <taxon>Clostridia</taxon>
        <taxon>Eubacteriales</taxon>
        <taxon>Acutalibacteraceae</taxon>
        <taxon>Caproicibacter</taxon>
    </lineage>
</organism>
<sequence length="420" mass="45138">MAGPINIRKDLNLRFTVWYSAAQGFYWSAFCSSLNFASVFLLSKSFRNSQIGIVLAVANILAVFLQPLIAGLADRSEKITINGIIIAMAGTAGAFAAARCFLSHVSPVLAALFILELTVLFSLQPFLNSLGMRIINQGIEINFGFSRGFGSLSYAVLSVLLGILVQQFGTNSLSVISVGLYSALCLVIFFFSKCQFALKSGTVQTESSQGQMESKSANPESVLSFLSHNKRFAALMVAVSLTFCSHSMINNYFIQITEHVGGTSKEMGIATGIAAAIELPAMMLCDFLVRKIRCSSILKFSLVFFTVKTVITLMATSVRMLYAAQVLQFCSYALFIPASIYYVNEVIKEEDLAKGQAFMTAATTFGGVTASLFGGLLLDSEGVGTMLLVGVIAAALGAAIGFYATQRVEVKECAPDKTQL</sequence>
<feature type="transmembrane region" description="Helical" evidence="8">
    <location>
        <begin position="104"/>
        <end position="123"/>
    </location>
</feature>
<gene>
    <name evidence="10" type="ORF">CAFE_14550</name>
</gene>
<keyword evidence="2" id="KW-0813">Transport</keyword>
<feature type="transmembrane region" description="Helical" evidence="8">
    <location>
        <begin position="269"/>
        <end position="289"/>
    </location>
</feature>
<dbReference type="Proteomes" id="UP000469440">
    <property type="component" value="Unassembled WGS sequence"/>
</dbReference>
<dbReference type="OrthoDB" id="1653456at2"/>
<dbReference type="SUPFAM" id="SSF103473">
    <property type="entry name" value="MFS general substrate transporter"/>
    <property type="match status" value="2"/>
</dbReference>
<evidence type="ECO:0000256" key="8">
    <source>
        <dbReference type="SAM" id="Phobius"/>
    </source>
</evidence>
<keyword evidence="6 8" id="KW-1133">Transmembrane helix</keyword>
<feature type="transmembrane region" description="Helical" evidence="8">
    <location>
        <begin position="144"/>
        <end position="165"/>
    </location>
</feature>
<dbReference type="InterPro" id="IPR036259">
    <property type="entry name" value="MFS_trans_sf"/>
</dbReference>
<dbReference type="InterPro" id="IPR024989">
    <property type="entry name" value="MFS_assoc_dom"/>
</dbReference>
<dbReference type="Pfam" id="PF12832">
    <property type="entry name" value="MFS_1_like"/>
    <property type="match status" value="1"/>
</dbReference>
<feature type="transmembrane region" description="Helical" evidence="8">
    <location>
        <begin position="232"/>
        <end position="249"/>
    </location>
</feature>
<keyword evidence="5 8" id="KW-0812">Transmembrane</keyword>
<evidence type="ECO:0000256" key="2">
    <source>
        <dbReference type="ARBA" id="ARBA00022448"/>
    </source>
</evidence>
<feature type="transmembrane region" description="Helical" evidence="8">
    <location>
        <begin position="383"/>
        <end position="404"/>
    </location>
</feature>
<comment type="caution">
    <text evidence="10">The sequence shown here is derived from an EMBL/GenBank/DDBJ whole genome shotgun (WGS) entry which is preliminary data.</text>
</comment>
<evidence type="ECO:0000259" key="9">
    <source>
        <dbReference type="PROSITE" id="PS50850"/>
    </source>
</evidence>
<reference evidence="10 11" key="1">
    <citation type="submission" date="2019-09" db="EMBL/GenBank/DDBJ databases">
        <title>Genome sequence of Clostridium sp. EA1.</title>
        <authorList>
            <person name="Poehlein A."/>
            <person name="Bengelsdorf F.R."/>
            <person name="Daniel R."/>
        </authorList>
    </citation>
    <scope>NUCLEOTIDE SEQUENCE [LARGE SCALE GENOMIC DNA]</scope>
    <source>
        <strain evidence="10 11">EA1</strain>
    </source>
</reference>
<feature type="transmembrane region" description="Helical" evidence="8">
    <location>
        <begin position="355"/>
        <end position="377"/>
    </location>
</feature>
<evidence type="ECO:0000256" key="3">
    <source>
        <dbReference type="ARBA" id="ARBA00022475"/>
    </source>
</evidence>
<feature type="transmembrane region" description="Helical" evidence="8">
    <location>
        <begin position="49"/>
        <end position="72"/>
    </location>
</feature>
<accession>A0A6N8HZ51</accession>
<evidence type="ECO:0000256" key="7">
    <source>
        <dbReference type="ARBA" id="ARBA00023136"/>
    </source>
</evidence>
<feature type="domain" description="Major facilitator superfamily (MFS) profile" evidence="9">
    <location>
        <begin position="231"/>
        <end position="420"/>
    </location>
</feature>
<evidence type="ECO:0000256" key="6">
    <source>
        <dbReference type="ARBA" id="ARBA00022989"/>
    </source>
</evidence>
<name>A0A6N8HZ51_9FIRM</name>
<evidence type="ECO:0000256" key="5">
    <source>
        <dbReference type="ARBA" id="ARBA00022692"/>
    </source>
</evidence>
<evidence type="ECO:0000313" key="10">
    <source>
        <dbReference type="EMBL" id="MVB10757.1"/>
    </source>
</evidence>
<feature type="transmembrane region" description="Helical" evidence="8">
    <location>
        <begin position="296"/>
        <end position="316"/>
    </location>
</feature>
<dbReference type="InterPro" id="IPR020846">
    <property type="entry name" value="MFS_dom"/>
</dbReference>
<dbReference type="PANTHER" id="PTHR23522">
    <property type="entry name" value="BLL5896 PROTEIN"/>
    <property type="match status" value="1"/>
</dbReference>
<evidence type="ECO:0000313" key="11">
    <source>
        <dbReference type="Proteomes" id="UP000469440"/>
    </source>
</evidence>
<dbReference type="GO" id="GO:0030395">
    <property type="term" value="F:lactose binding"/>
    <property type="evidence" value="ECO:0007669"/>
    <property type="project" value="TreeGrafter"/>
</dbReference>
<protein>
    <submittedName>
        <fullName evidence="10">MFS_1 like family protein</fullName>
    </submittedName>
</protein>
<feature type="transmembrane region" description="Helical" evidence="8">
    <location>
        <begin position="79"/>
        <end position="98"/>
    </location>
</feature>
<evidence type="ECO:0000256" key="1">
    <source>
        <dbReference type="ARBA" id="ARBA00004429"/>
    </source>
</evidence>
<dbReference type="AlphaFoldDB" id="A0A6N8HZ51"/>
<feature type="transmembrane region" description="Helical" evidence="8">
    <location>
        <begin position="171"/>
        <end position="191"/>
    </location>
</feature>
<evidence type="ECO:0000256" key="4">
    <source>
        <dbReference type="ARBA" id="ARBA00022519"/>
    </source>
</evidence>
<keyword evidence="4" id="KW-0997">Cell inner membrane</keyword>
<keyword evidence="11" id="KW-1185">Reference proteome</keyword>
<keyword evidence="7 8" id="KW-0472">Membrane</keyword>
<keyword evidence="3" id="KW-1003">Cell membrane</keyword>
<dbReference type="PROSITE" id="PS50850">
    <property type="entry name" value="MFS"/>
    <property type="match status" value="1"/>
</dbReference>
<feature type="transmembrane region" description="Helical" evidence="8">
    <location>
        <begin position="322"/>
        <end position="343"/>
    </location>
</feature>
<dbReference type="EMBL" id="VWXL01000047">
    <property type="protein sequence ID" value="MVB10757.1"/>
    <property type="molecule type" value="Genomic_DNA"/>
</dbReference>
<dbReference type="GO" id="GO:0005886">
    <property type="term" value="C:plasma membrane"/>
    <property type="evidence" value="ECO:0007669"/>
    <property type="project" value="UniProtKB-SubCell"/>
</dbReference>
<proteinExistence type="predicted"/>
<dbReference type="PANTHER" id="PTHR23522:SF10">
    <property type="entry name" value="3-PHENYLPROPIONIC ACID TRANSPORTER-RELATED"/>
    <property type="match status" value="1"/>
</dbReference>
<dbReference type="GO" id="GO:0015528">
    <property type="term" value="F:lactose:proton symporter activity"/>
    <property type="evidence" value="ECO:0007669"/>
    <property type="project" value="TreeGrafter"/>
</dbReference>
<comment type="subcellular location">
    <subcellularLocation>
        <location evidence="1">Cell inner membrane</location>
        <topology evidence="1">Multi-pass membrane protein</topology>
    </subcellularLocation>
</comment>
<dbReference type="Gene3D" id="1.20.1250.20">
    <property type="entry name" value="MFS general substrate transporter like domains"/>
    <property type="match status" value="2"/>
</dbReference>